<dbReference type="Proteomes" id="UP000321595">
    <property type="component" value="Chromosome"/>
</dbReference>
<evidence type="ECO:0000313" key="2">
    <source>
        <dbReference type="Proteomes" id="UP000321595"/>
    </source>
</evidence>
<dbReference type="InterPro" id="IPR011990">
    <property type="entry name" value="TPR-like_helical_dom_sf"/>
</dbReference>
<dbReference type="RefSeq" id="WP_146959932.1">
    <property type="nucleotide sequence ID" value="NZ_CP042467.1"/>
</dbReference>
<dbReference type="OrthoDB" id="9769023at2"/>
<gene>
    <name evidence="1" type="ORF">FRD01_11980</name>
</gene>
<sequence>MVWSLWAMLTGCATYSDSVRDAQRAVSYGDVDTALTAINQQLEVDTSEQLPAELEEDRVLLLLERGTLLQALGDYEGAKRDMMIADQHMDWLDMSSGTADALATWLYSGSSANYKAPPYERLYLNVLNMINFLVTRDFEGARVEARRFSIMETFFEDEENVTPIAVALGNYLGGVAFEVGRDYDEAARYYSRAWHFGLRDDELKARLTALYRVTGYQPRDVDPKASGLDELVVIARSSGRLKPSEYDKTFVHGSVLAVVQTGMVPYKQAERIPIGTAVYYASSHPRYASAEQIQQANELAVSGALKWINFPSLTVAGLPYPAVPDLKVNGESWSPVYMSDVISDVEAAWDRMVGPLIASALTRMVTRAIAGAVSREGAKALAQSEGSGTASAIGILAQLAVEGTMSALDKPDTRSWTLLPGAIRIYRSRAEGGTKTMVAHVYGQREEKTVEVRPTSVTVVNFSRHR</sequence>
<dbReference type="AlphaFoldDB" id="A0A5B8XPW7"/>
<dbReference type="EMBL" id="CP042467">
    <property type="protein sequence ID" value="QED27942.1"/>
    <property type="molecule type" value="Genomic_DNA"/>
</dbReference>
<accession>A0A5B8XPW7</accession>
<organism evidence="1 2">
    <name type="scientific">Microvenator marinus</name>
    <dbReference type="NCBI Taxonomy" id="2600177"/>
    <lineage>
        <taxon>Bacteria</taxon>
        <taxon>Deltaproteobacteria</taxon>
        <taxon>Bradymonadales</taxon>
        <taxon>Microvenatoraceae</taxon>
        <taxon>Microvenator</taxon>
    </lineage>
</organism>
<proteinExistence type="predicted"/>
<keyword evidence="2" id="KW-1185">Reference proteome</keyword>
<reference evidence="1 2" key="1">
    <citation type="submission" date="2019-08" db="EMBL/GenBank/DDBJ databases">
        <authorList>
            <person name="Liang Q."/>
        </authorList>
    </citation>
    <scope>NUCLEOTIDE SEQUENCE [LARGE SCALE GENOMIC DNA]</scope>
    <source>
        <strain evidence="1 2">V1718</strain>
    </source>
</reference>
<dbReference type="KEGG" id="bbae:FRD01_11980"/>
<name>A0A5B8XPW7_9DELT</name>
<dbReference type="SUPFAM" id="SSF48452">
    <property type="entry name" value="TPR-like"/>
    <property type="match status" value="1"/>
</dbReference>
<protein>
    <submittedName>
        <fullName evidence="1">Uncharacterized protein</fullName>
    </submittedName>
</protein>
<evidence type="ECO:0000313" key="1">
    <source>
        <dbReference type="EMBL" id="QED27942.1"/>
    </source>
</evidence>